<evidence type="ECO:0000259" key="10">
    <source>
        <dbReference type="Pfam" id="PF02355"/>
    </source>
</evidence>
<comment type="caution">
    <text evidence="11">The sequence shown here is derived from an EMBL/GenBank/DDBJ whole genome shotgun (WGS) entry which is preliminary data.</text>
</comment>
<dbReference type="InterPro" id="IPR022813">
    <property type="entry name" value="SecD/SecF_arch_bac"/>
</dbReference>
<gene>
    <name evidence="9" type="primary">secD</name>
    <name evidence="11" type="ORF">ACFQGH_00610</name>
</gene>
<dbReference type="SUPFAM" id="SSF82866">
    <property type="entry name" value="Multidrug efflux transporter AcrB transmembrane domain"/>
    <property type="match status" value="1"/>
</dbReference>
<dbReference type="Gene3D" id="1.20.1640.10">
    <property type="entry name" value="Multidrug efflux transporter AcrB transmembrane domain"/>
    <property type="match status" value="1"/>
</dbReference>
<feature type="domain" description="Protein export membrane protein SecD/SecF C-terminal" evidence="10">
    <location>
        <begin position="356"/>
        <end position="513"/>
    </location>
</feature>
<dbReference type="InterPro" id="IPR048634">
    <property type="entry name" value="SecD_SecF_C"/>
</dbReference>
<feature type="transmembrane region" description="Helical" evidence="9">
    <location>
        <begin position="373"/>
        <end position="392"/>
    </location>
</feature>
<evidence type="ECO:0000313" key="11">
    <source>
        <dbReference type="EMBL" id="MFC6903693.1"/>
    </source>
</evidence>
<name>A0ABD5V058_9EURY</name>
<dbReference type="GO" id="GO:0065002">
    <property type="term" value="P:intracellular protein transmembrane transport"/>
    <property type="evidence" value="ECO:0007669"/>
    <property type="project" value="UniProtKB-UniRule"/>
</dbReference>
<comment type="similarity">
    <text evidence="9">Belongs to the SecD/SecF family. SecD subfamily.</text>
</comment>
<dbReference type="Pfam" id="PF02355">
    <property type="entry name" value="SecD_SecF_C"/>
    <property type="match status" value="1"/>
</dbReference>
<dbReference type="EMBL" id="JBHSXQ010000001">
    <property type="protein sequence ID" value="MFC6903693.1"/>
    <property type="molecule type" value="Genomic_DNA"/>
</dbReference>
<evidence type="ECO:0000256" key="8">
    <source>
        <dbReference type="ARBA" id="ARBA00023136"/>
    </source>
</evidence>
<dbReference type="Gene3D" id="3.30.70.3220">
    <property type="match status" value="1"/>
</dbReference>
<comment type="subcellular location">
    <subcellularLocation>
        <location evidence="1 9">Cell membrane</location>
        <topology evidence="1 9">Multi-pass membrane protein</topology>
    </subcellularLocation>
</comment>
<dbReference type="NCBIfam" id="NF006215">
    <property type="entry name" value="PRK08343.1-1"/>
    <property type="match status" value="1"/>
</dbReference>
<sequence length="530" mass="56258">MIGKARKHWRITLMVVLVVISAGILFAPGFADDDVEGDAAAVDTGATNLQFGLELSGGTRVRAPLAGLTADGLAVEAGQEAEIETQVAEELDINARDVNAYPGEPDVDDDGIIELTTDTVSEEEFLAALRAVGHEPDEGGISQGVTEQTVDDAVEVLEDKLQESPFATGDVQKSTSSTGEHFVVVEVPGQDRETVIDLIEDRGFVEVNAHHPTDDGYESATAIQPEDIQSVGQPEDEPPHGPHVRIALSEEGAQSFTETMQETGFTQEGYGTCQWPSDEDGAPEQEPDDPGYCLVTTVDGEVVYAASLGEDLAAGMESGAYLNDRSFVMTGQSIEDVRNLRVNLLAGETPAPLDVEAGTQYYLEPSLAEDFKLYSLVTGLISMLAVSGVVAARYGRPRVAGPMILTASAEVFLLLGFAAMVGYPLDLAAIAGFIAVVGTGVDDLIIIADEILQEGDVSTNRVFESRFRKAFWVIGAAAATTIIAMSPLAFMSLGDLTGFALFTIVGVLIGVLVTRPAYGDILRILLTIER</sequence>
<evidence type="ECO:0000256" key="2">
    <source>
        <dbReference type="ARBA" id="ARBA00022448"/>
    </source>
</evidence>
<comment type="caution">
    <text evidence="9">Lacks conserved residue(s) required for the propagation of feature annotation.</text>
</comment>
<evidence type="ECO:0000256" key="4">
    <source>
        <dbReference type="ARBA" id="ARBA00022692"/>
    </source>
</evidence>
<evidence type="ECO:0000256" key="7">
    <source>
        <dbReference type="ARBA" id="ARBA00023010"/>
    </source>
</evidence>
<dbReference type="RefSeq" id="WP_340602184.1">
    <property type="nucleotide sequence ID" value="NZ_JBBMXV010000001.1"/>
</dbReference>
<evidence type="ECO:0000256" key="1">
    <source>
        <dbReference type="ARBA" id="ARBA00004651"/>
    </source>
</evidence>
<keyword evidence="2 9" id="KW-0813">Transport</keyword>
<evidence type="ECO:0000256" key="9">
    <source>
        <dbReference type="HAMAP-Rule" id="MF_01463"/>
    </source>
</evidence>
<reference evidence="11 12" key="1">
    <citation type="journal article" date="2019" name="Int. J. Syst. Evol. Microbiol.">
        <title>The Global Catalogue of Microorganisms (GCM) 10K type strain sequencing project: providing services to taxonomists for standard genome sequencing and annotation.</title>
        <authorList>
            <consortium name="The Broad Institute Genomics Platform"/>
            <consortium name="The Broad Institute Genome Sequencing Center for Infectious Disease"/>
            <person name="Wu L."/>
            <person name="Ma J."/>
        </authorList>
    </citation>
    <scope>NUCLEOTIDE SEQUENCE [LARGE SCALE GENOMIC DNA]</scope>
    <source>
        <strain evidence="11 12">CGMCC 1.3240</strain>
    </source>
</reference>
<feature type="transmembrane region" description="Helical" evidence="9">
    <location>
        <begin position="427"/>
        <end position="449"/>
    </location>
</feature>
<keyword evidence="4 9" id="KW-0812">Transmembrane</keyword>
<keyword evidence="12" id="KW-1185">Reference proteome</keyword>
<feature type="transmembrane region" description="Helical" evidence="9">
    <location>
        <begin position="399"/>
        <end position="421"/>
    </location>
</feature>
<dbReference type="HAMAP" id="MF_01463_A">
    <property type="entry name" value="SecD_A"/>
    <property type="match status" value="1"/>
</dbReference>
<evidence type="ECO:0000256" key="6">
    <source>
        <dbReference type="ARBA" id="ARBA00022989"/>
    </source>
</evidence>
<evidence type="ECO:0000256" key="5">
    <source>
        <dbReference type="ARBA" id="ARBA00022927"/>
    </source>
</evidence>
<dbReference type="PANTHER" id="PTHR30081">
    <property type="entry name" value="PROTEIN-EXPORT MEMBRANE PROTEIN SEC"/>
    <property type="match status" value="1"/>
</dbReference>
<dbReference type="AlphaFoldDB" id="A0ABD5V058"/>
<accession>A0ABD5V058</accession>
<comment type="subunit">
    <text evidence="9">Part of the protein translocation apparatus. Forms a complex with SecF.</text>
</comment>
<dbReference type="Proteomes" id="UP001596312">
    <property type="component" value="Unassembled WGS sequence"/>
</dbReference>
<dbReference type="InterPro" id="IPR024912">
    <property type="entry name" value="SecD_arc"/>
</dbReference>
<dbReference type="GO" id="GO:0006605">
    <property type="term" value="P:protein targeting"/>
    <property type="evidence" value="ECO:0007669"/>
    <property type="project" value="UniProtKB-UniRule"/>
</dbReference>
<keyword evidence="8 9" id="KW-0472">Membrane</keyword>
<keyword evidence="6 9" id="KW-1133">Transmembrane helix</keyword>
<keyword evidence="5 9" id="KW-0653">Protein transport</keyword>
<feature type="transmembrane region" description="Helical" evidence="9">
    <location>
        <begin position="470"/>
        <end position="490"/>
    </location>
</feature>
<comment type="function">
    <text evidence="9">Involved in protein export.</text>
</comment>
<protein>
    <recommendedName>
        <fullName evidence="9">Protein-export membrane protein SecD</fullName>
    </recommendedName>
</protein>
<organism evidence="11 12">
    <name type="scientific">Halalkalicoccus tibetensis</name>
    <dbReference type="NCBI Taxonomy" id="175632"/>
    <lineage>
        <taxon>Archaea</taxon>
        <taxon>Methanobacteriati</taxon>
        <taxon>Methanobacteriota</taxon>
        <taxon>Stenosarchaea group</taxon>
        <taxon>Halobacteria</taxon>
        <taxon>Halobacteriales</taxon>
        <taxon>Halococcaceae</taxon>
        <taxon>Halalkalicoccus</taxon>
    </lineage>
</organism>
<dbReference type="GO" id="GO:0005886">
    <property type="term" value="C:plasma membrane"/>
    <property type="evidence" value="ECO:0007669"/>
    <property type="project" value="UniProtKB-SubCell"/>
</dbReference>
<evidence type="ECO:0000256" key="3">
    <source>
        <dbReference type="ARBA" id="ARBA00022475"/>
    </source>
</evidence>
<keyword evidence="3 9" id="KW-1003">Cell membrane</keyword>
<evidence type="ECO:0000313" key="12">
    <source>
        <dbReference type="Proteomes" id="UP001596312"/>
    </source>
</evidence>
<feature type="transmembrane region" description="Helical" evidence="9">
    <location>
        <begin position="496"/>
        <end position="514"/>
    </location>
</feature>
<proteinExistence type="inferred from homology"/>
<dbReference type="PANTHER" id="PTHR30081:SF1">
    <property type="entry name" value="PROTEIN TRANSLOCASE SUBUNIT SECD"/>
    <property type="match status" value="1"/>
</dbReference>
<keyword evidence="7 9" id="KW-0811">Translocation</keyword>